<name>A0A5A7RB27_STRAF</name>
<dbReference type="Pfam" id="PF12313">
    <property type="entry name" value="NPR1_like_C"/>
    <property type="match status" value="2"/>
</dbReference>
<dbReference type="PANTHER" id="PTHR46475:SF2">
    <property type="entry name" value="REGULATORY PROTEIN NPR3"/>
    <property type="match status" value="1"/>
</dbReference>
<dbReference type="InterPro" id="IPR036770">
    <property type="entry name" value="Ankyrin_rpt-contain_sf"/>
</dbReference>
<evidence type="ECO:0000256" key="1">
    <source>
        <dbReference type="ARBA" id="ARBA00022786"/>
    </source>
</evidence>
<dbReference type="PANTHER" id="PTHR46475">
    <property type="entry name" value="REGULATORY PROTEIN NPR3"/>
    <property type="match status" value="1"/>
</dbReference>
<dbReference type="InterPro" id="IPR044292">
    <property type="entry name" value="NPR"/>
</dbReference>
<feature type="domain" description="NPR1/NIM1-like C-terminal" evidence="3">
    <location>
        <begin position="265"/>
        <end position="316"/>
    </location>
</feature>
<dbReference type="Gene3D" id="1.25.40.20">
    <property type="entry name" value="Ankyrin repeat-containing domain"/>
    <property type="match status" value="1"/>
</dbReference>
<dbReference type="GO" id="GO:2000031">
    <property type="term" value="P:regulation of salicylic acid mediated signaling pathway"/>
    <property type="evidence" value="ECO:0007669"/>
    <property type="project" value="InterPro"/>
</dbReference>
<feature type="domain" description="NPR1/NIM1-like C-terminal" evidence="3">
    <location>
        <begin position="163"/>
        <end position="256"/>
    </location>
</feature>
<keyword evidence="1" id="KW-0833">Ubl conjugation pathway</keyword>
<feature type="non-terminal residue" evidence="4">
    <location>
        <position position="1"/>
    </location>
</feature>
<evidence type="ECO:0000313" key="4">
    <source>
        <dbReference type="EMBL" id="GER54809.1"/>
    </source>
</evidence>
<organism evidence="4 5">
    <name type="scientific">Striga asiatica</name>
    <name type="common">Asiatic witchweed</name>
    <name type="synonym">Buchnera asiatica</name>
    <dbReference type="NCBI Taxonomy" id="4170"/>
    <lineage>
        <taxon>Eukaryota</taxon>
        <taxon>Viridiplantae</taxon>
        <taxon>Streptophyta</taxon>
        <taxon>Embryophyta</taxon>
        <taxon>Tracheophyta</taxon>
        <taxon>Spermatophyta</taxon>
        <taxon>Magnoliopsida</taxon>
        <taxon>eudicotyledons</taxon>
        <taxon>Gunneridae</taxon>
        <taxon>Pentapetalae</taxon>
        <taxon>asterids</taxon>
        <taxon>lamiids</taxon>
        <taxon>Lamiales</taxon>
        <taxon>Orobanchaceae</taxon>
        <taxon>Buchnereae</taxon>
        <taxon>Striga</taxon>
    </lineage>
</organism>
<dbReference type="AlphaFoldDB" id="A0A5A7RB27"/>
<accession>A0A5A7RB27</accession>
<dbReference type="SUPFAM" id="SSF48403">
    <property type="entry name" value="Ankyrin repeat"/>
    <property type="match status" value="1"/>
</dbReference>
<dbReference type="InterPro" id="IPR002110">
    <property type="entry name" value="Ankyrin_rpt"/>
</dbReference>
<dbReference type="GO" id="GO:0005634">
    <property type="term" value="C:nucleus"/>
    <property type="evidence" value="ECO:0007669"/>
    <property type="project" value="TreeGrafter"/>
</dbReference>
<proteinExistence type="predicted"/>
<evidence type="ECO:0000259" key="2">
    <source>
        <dbReference type="Pfam" id="PF11900"/>
    </source>
</evidence>
<dbReference type="GO" id="GO:0009862">
    <property type="term" value="P:systemic acquired resistance, salicylic acid mediated signaling pathway"/>
    <property type="evidence" value="ECO:0007669"/>
    <property type="project" value="InterPro"/>
</dbReference>
<dbReference type="Pfam" id="PF12796">
    <property type="entry name" value="Ank_2"/>
    <property type="match status" value="1"/>
</dbReference>
<feature type="domain" description="Regulatory protein NPR central" evidence="2">
    <location>
        <begin position="16"/>
        <end position="49"/>
    </location>
</feature>
<dbReference type="InterPro" id="IPR024228">
    <property type="entry name" value="NPR_central_dom"/>
</dbReference>
<evidence type="ECO:0000313" key="5">
    <source>
        <dbReference type="Proteomes" id="UP000325081"/>
    </source>
</evidence>
<dbReference type="InterPro" id="IPR021094">
    <property type="entry name" value="NPR1/NIM1-like_C"/>
</dbReference>
<gene>
    <name evidence="4" type="ORF">STAS_32441</name>
</gene>
<comment type="caution">
    <text evidence="4">The sequence shown here is derived from an EMBL/GenBank/DDBJ whole genome shotgun (WGS) entry which is preliminary data.</text>
</comment>
<dbReference type="OrthoDB" id="71307at2759"/>
<dbReference type="EMBL" id="BKCP01011592">
    <property type="protein sequence ID" value="GER54809.1"/>
    <property type="molecule type" value="Genomic_DNA"/>
</dbReference>
<sequence length="332" mass="37931">LSHLYTHCIRRVAHSDLDTIFIEKELPPAVATEVKLLRLNSSPPHPEQDNDRVNSASKSVRRIIRALDSDDIELVRLLLTESDTTLDEAYALHYAAAYCDPKVVSEILSLGLADVNLRNPRGLTVLNVAARLREPSLIISLLNKEACASDCTFEGRTAVDIYRRLTRRKDFETRREKGREANNKDRMCVDLLEREMRRNPVVGEKSVSPLAVAEDLHMKLLYLEDRVAFARMFFPTEAKLAMEIAHAETTTELTSLLYSRGSSGNLMEFMEDDLSYLEKGTPEEHKMKRKRFMELKDEVNKAFNKDKAKLHRVGFSFTNVSIAFDVVLYEKL</sequence>
<evidence type="ECO:0000259" key="3">
    <source>
        <dbReference type="Pfam" id="PF12313"/>
    </source>
</evidence>
<protein>
    <submittedName>
        <fullName evidence="4">Ankyrin repeat family protein</fullName>
    </submittedName>
</protein>
<keyword evidence="5" id="KW-1185">Reference proteome</keyword>
<dbReference type="Pfam" id="PF11900">
    <property type="entry name" value="DUF3420"/>
    <property type="match status" value="1"/>
</dbReference>
<dbReference type="Proteomes" id="UP000325081">
    <property type="component" value="Unassembled WGS sequence"/>
</dbReference>
<dbReference type="GO" id="GO:0042742">
    <property type="term" value="P:defense response to bacterium"/>
    <property type="evidence" value="ECO:0007669"/>
    <property type="project" value="TreeGrafter"/>
</dbReference>
<dbReference type="GO" id="GO:2000022">
    <property type="term" value="P:regulation of jasmonic acid mediated signaling pathway"/>
    <property type="evidence" value="ECO:0007669"/>
    <property type="project" value="InterPro"/>
</dbReference>
<reference evidence="5" key="1">
    <citation type="journal article" date="2019" name="Curr. Biol.">
        <title>Genome Sequence of Striga asiatica Provides Insight into the Evolution of Plant Parasitism.</title>
        <authorList>
            <person name="Yoshida S."/>
            <person name="Kim S."/>
            <person name="Wafula E.K."/>
            <person name="Tanskanen J."/>
            <person name="Kim Y.M."/>
            <person name="Honaas L."/>
            <person name="Yang Z."/>
            <person name="Spallek T."/>
            <person name="Conn C.E."/>
            <person name="Ichihashi Y."/>
            <person name="Cheong K."/>
            <person name="Cui S."/>
            <person name="Der J.P."/>
            <person name="Gundlach H."/>
            <person name="Jiao Y."/>
            <person name="Hori C."/>
            <person name="Ishida J.K."/>
            <person name="Kasahara H."/>
            <person name="Kiba T."/>
            <person name="Kim M.S."/>
            <person name="Koo N."/>
            <person name="Laohavisit A."/>
            <person name="Lee Y.H."/>
            <person name="Lumba S."/>
            <person name="McCourt P."/>
            <person name="Mortimer J.C."/>
            <person name="Mutuku J.M."/>
            <person name="Nomura T."/>
            <person name="Sasaki-Sekimoto Y."/>
            <person name="Seto Y."/>
            <person name="Wang Y."/>
            <person name="Wakatake T."/>
            <person name="Sakakibara H."/>
            <person name="Demura T."/>
            <person name="Yamaguchi S."/>
            <person name="Yoneyama K."/>
            <person name="Manabe R.I."/>
            <person name="Nelson D.C."/>
            <person name="Schulman A.H."/>
            <person name="Timko M.P."/>
            <person name="dePamphilis C.W."/>
            <person name="Choi D."/>
            <person name="Shirasu K."/>
        </authorList>
    </citation>
    <scope>NUCLEOTIDE SEQUENCE [LARGE SCALE GENOMIC DNA]</scope>
    <source>
        <strain evidence="5">cv. UVA1</strain>
    </source>
</reference>
<dbReference type="GO" id="GO:0050832">
    <property type="term" value="P:defense response to fungus"/>
    <property type="evidence" value="ECO:0007669"/>
    <property type="project" value="TreeGrafter"/>
</dbReference>